<sequence length="1349" mass="146131">MAAVAVLRIMTTEKPDHVHPFFRKPETVKEEKENNHDDAASIAAVVEEKASGKRKKTSKKTPNATKTKGSNQPSLLSFVGLEKAPLPVETTKPGSPNGDPANAGPQEEATLEADPNYERRKRRKTVSPGPESGGLSERNLGLEIEQATEEPVPLLWHEQLLAEASKVEQDSATRDVIAPSISPHDITKTPTTVASLPSAISHHLEVSSNANLDRPVVSSADTGAAGTAGVGEEKAVLSTPGSEETKADIIILPSKSNGRVSRAPRTPPPDTNPRPVRMIQLKGGKLASPPNPKSKPEPDKVGTKRKTRGRGKQEKQLIVTITYGSNDEGRLIGEKINRILNGEARVEIKAANPVTLTKIITPKKVSPKKPSGPPKPTHPFFSGKPLPEPVHDSPVISKDATEDDAINPSPHKSSATTPGKIRAEAQAHRAARSVPGCSLAMSASRPKKASGTREAPWPSEGIVHARGDMIEFLVSSCDLAASGFKEGQSKHKQASVVVPDTENLIRLYSKRLVSDDDHSVLRVPERVVTTGVQLQKLVSAELHTRLKASAGADSDSEDGVVPRKQQPQHAPHSALSNMYAAMESSLTPFDKFECETQVWTQKHAPKRADEVLQSGKEALILRDWLKNSTISAVEKGSNRSATGSHITSTKSKAKPEKKKKRKRPDDLDDFLVESEDELADSADLEVLDDDSIDGVRDPQQCSLVRGGTQGVRGAVKSCNAVLISGPHGCGKTAAVYAVAKELGFEVFELNSGSRRSGKDVLEKVGDMTENHLVQQVSKALSEKIGTKNEKPVSIEIVLDEAPDVKQGSMTSFFKPAAQKKKPTAKKTPTPGSTPNLNNKEAKKDQPRQEQKQSLILLEEVDVLFDEDKQFWLTVFALAAHSKRPIIMTCANENLVPLDSLALHAILRFTAPPLDLAVDYLLLTAACEGHLLQRAAVESLFLSNSNDIRASVTNLDFWCQIGVGDSAGGFNWMIDRYPPGVDVDKHGNTLRVVSKHTYNRCTGLVSQDLLRDGSCDDVEHTESLLAAAWDEWQLAPGDLLSQTRGNRVKASSHSSELSCLQDLEFLADCTSAADLYCGFDMREADQKPLDTTQPEILEKARSNYIVGFPWTLVQADSVPHYANMDTRLAITTQVLTHRIHSALHWSDDTDNMPYSSLIKGETLEHDFIKAIQKHRSPNQAQSQLKRAIFSAALDSLAEAPSTSPTAPTAMTASSLDREFSIIVTDIAPYVRSIAAHDLTIEQQRMRVSNLLSAGGGAKKMRMTRASRSAFEGGSRQNTRRERWFDKGLDLGLVLRTAGKGWGDIMKARRSGDGESMGSLGEGSVRNADGDIIMAGGGENGGDEDAMDELA</sequence>
<dbReference type="GO" id="GO:0005524">
    <property type="term" value="F:ATP binding"/>
    <property type="evidence" value="ECO:0007669"/>
    <property type="project" value="InterPro"/>
</dbReference>
<feature type="domain" description="AAA+ ATPase" evidence="2">
    <location>
        <begin position="717"/>
        <end position="923"/>
    </location>
</feature>
<feature type="region of interest" description="Disordered" evidence="1">
    <location>
        <begin position="440"/>
        <end position="459"/>
    </location>
</feature>
<feature type="region of interest" description="Disordered" evidence="1">
    <location>
        <begin position="635"/>
        <end position="670"/>
    </location>
</feature>
<feature type="region of interest" description="Disordered" evidence="1">
    <location>
        <begin position="812"/>
        <end position="847"/>
    </location>
</feature>
<dbReference type="InterPro" id="IPR027417">
    <property type="entry name" value="P-loop_NTPase"/>
</dbReference>
<dbReference type="Proteomes" id="UP000490939">
    <property type="component" value="Unassembled WGS sequence"/>
</dbReference>
<dbReference type="GO" id="GO:0016887">
    <property type="term" value="F:ATP hydrolysis activity"/>
    <property type="evidence" value="ECO:0007669"/>
    <property type="project" value="InterPro"/>
</dbReference>
<gene>
    <name evidence="3" type="ORF">EG327_001308</name>
</gene>
<reference evidence="3 4" key="1">
    <citation type="submission" date="2019-07" db="EMBL/GenBank/DDBJ databases">
        <title>Venturia inaequalis Genome Resource.</title>
        <authorList>
            <person name="Lichtner F.J."/>
        </authorList>
    </citation>
    <scope>NUCLEOTIDE SEQUENCE [LARGE SCALE GENOMIC DNA]</scope>
    <source>
        <strain evidence="3 4">DMI_063113</strain>
    </source>
</reference>
<dbReference type="GO" id="GO:0005634">
    <property type="term" value="C:nucleus"/>
    <property type="evidence" value="ECO:0007669"/>
    <property type="project" value="TreeGrafter"/>
</dbReference>
<dbReference type="Pfam" id="PF00004">
    <property type="entry name" value="AAA"/>
    <property type="match status" value="1"/>
</dbReference>
<proteinExistence type="predicted"/>
<dbReference type="InterPro" id="IPR003959">
    <property type="entry name" value="ATPase_AAA_core"/>
</dbReference>
<evidence type="ECO:0000313" key="3">
    <source>
        <dbReference type="EMBL" id="KAE9990509.1"/>
    </source>
</evidence>
<protein>
    <recommendedName>
        <fullName evidence="2">AAA+ ATPase domain-containing protein</fullName>
    </recommendedName>
</protein>
<evidence type="ECO:0000313" key="4">
    <source>
        <dbReference type="Proteomes" id="UP000490939"/>
    </source>
</evidence>
<evidence type="ECO:0000256" key="1">
    <source>
        <dbReference type="SAM" id="MobiDB-lite"/>
    </source>
</evidence>
<keyword evidence="4" id="KW-1185">Reference proteome</keyword>
<dbReference type="CDD" id="cd00009">
    <property type="entry name" value="AAA"/>
    <property type="match status" value="1"/>
</dbReference>
<dbReference type="InterPro" id="IPR003593">
    <property type="entry name" value="AAA+_ATPase"/>
</dbReference>
<feature type="compositionally biased region" description="Basic residues" evidence="1">
    <location>
        <begin position="651"/>
        <end position="662"/>
    </location>
</feature>
<dbReference type="SMART" id="SM00382">
    <property type="entry name" value="AAA"/>
    <property type="match status" value="1"/>
</dbReference>
<dbReference type="PANTHER" id="PTHR23389">
    <property type="entry name" value="CHROMOSOME TRANSMISSION FIDELITY FACTOR 18"/>
    <property type="match status" value="1"/>
</dbReference>
<name>A0A8H3VJW2_VENIN</name>
<feature type="region of interest" description="Disordered" evidence="1">
    <location>
        <begin position="215"/>
        <end position="317"/>
    </location>
</feature>
<feature type="compositionally biased region" description="Basic and acidic residues" evidence="1">
    <location>
        <begin position="18"/>
        <end position="39"/>
    </location>
</feature>
<dbReference type="Gene3D" id="3.40.50.300">
    <property type="entry name" value="P-loop containing nucleotide triphosphate hydrolases"/>
    <property type="match status" value="1"/>
</dbReference>
<accession>A0A8H3VJW2</accession>
<comment type="caution">
    <text evidence="3">The sequence shown here is derived from an EMBL/GenBank/DDBJ whole genome shotgun (WGS) entry which is preliminary data.</text>
</comment>
<feature type="region of interest" description="Disordered" evidence="1">
    <location>
        <begin position="360"/>
        <end position="434"/>
    </location>
</feature>
<dbReference type="PANTHER" id="PTHR23389:SF21">
    <property type="entry name" value="ATPASE FAMILY AAA DOMAIN-CONTAINING PROTEIN 5"/>
    <property type="match status" value="1"/>
</dbReference>
<dbReference type="EMBL" id="WNWR01000134">
    <property type="protein sequence ID" value="KAE9990509.1"/>
    <property type="molecule type" value="Genomic_DNA"/>
</dbReference>
<feature type="compositionally biased region" description="Acidic residues" evidence="1">
    <location>
        <begin position="1339"/>
        <end position="1349"/>
    </location>
</feature>
<feature type="compositionally biased region" description="Low complexity" evidence="1">
    <location>
        <begin position="217"/>
        <end position="227"/>
    </location>
</feature>
<dbReference type="SUPFAM" id="SSF52540">
    <property type="entry name" value="P-loop containing nucleoside triphosphate hydrolases"/>
    <property type="match status" value="1"/>
</dbReference>
<evidence type="ECO:0000259" key="2">
    <source>
        <dbReference type="SMART" id="SM00382"/>
    </source>
</evidence>
<feature type="region of interest" description="Disordered" evidence="1">
    <location>
        <begin position="18"/>
        <end position="141"/>
    </location>
</feature>
<dbReference type="GO" id="GO:0003677">
    <property type="term" value="F:DNA binding"/>
    <property type="evidence" value="ECO:0007669"/>
    <property type="project" value="TreeGrafter"/>
</dbReference>
<feature type="compositionally biased region" description="Polar residues" evidence="1">
    <location>
        <begin position="62"/>
        <end position="75"/>
    </location>
</feature>
<organism evidence="3 4">
    <name type="scientific">Venturia inaequalis</name>
    <name type="common">Apple scab fungus</name>
    <dbReference type="NCBI Taxonomy" id="5025"/>
    <lineage>
        <taxon>Eukaryota</taxon>
        <taxon>Fungi</taxon>
        <taxon>Dikarya</taxon>
        <taxon>Ascomycota</taxon>
        <taxon>Pezizomycotina</taxon>
        <taxon>Dothideomycetes</taxon>
        <taxon>Pleosporomycetidae</taxon>
        <taxon>Venturiales</taxon>
        <taxon>Venturiaceae</taxon>
        <taxon>Venturia</taxon>
    </lineage>
</organism>
<feature type="region of interest" description="Disordered" evidence="1">
    <location>
        <begin position="548"/>
        <end position="573"/>
    </location>
</feature>
<feature type="region of interest" description="Disordered" evidence="1">
    <location>
        <begin position="1307"/>
        <end position="1349"/>
    </location>
</feature>